<gene>
    <name evidence="8" type="ORF">GM50_21950</name>
</gene>
<feature type="transmembrane region" description="Helical" evidence="6">
    <location>
        <begin position="125"/>
        <end position="142"/>
    </location>
</feature>
<proteinExistence type="predicted"/>
<accession>A0A094PPC3</accession>
<dbReference type="AlphaFoldDB" id="A0A094PPC3"/>
<comment type="subcellular location">
    <subcellularLocation>
        <location evidence="1">Cell membrane</location>
        <topology evidence="1">Multi-pass membrane protein</topology>
    </subcellularLocation>
</comment>
<name>A0A094PPC3_9ZZZZ</name>
<feature type="domain" description="EamA" evidence="7">
    <location>
        <begin position="15"/>
        <end position="141"/>
    </location>
</feature>
<evidence type="ECO:0000256" key="6">
    <source>
        <dbReference type="SAM" id="Phobius"/>
    </source>
</evidence>
<dbReference type="Pfam" id="PF00892">
    <property type="entry name" value="EamA"/>
    <property type="match status" value="2"/>
</dbReference>
<feature type="transmembrane region" description="Helical" evidence="6">
    <location>
        <begin position="264"/>
        <end position="282"/>
    </location>
</feature>
<dbReference type="InterPro" id="IPR000620">
    <property type="entry name" value="EamA_dom"/>
</dbReference>
<evidence type="ECO:0000256" key="1">
    <source>
        <dbReference type="ARBA" id="ARBA00004651"/>
    </source>
</evidence>
<feature type="transmembrane region" description="Helical" evidence="6">
    <location>
        <begin position="148"/>
        <end position="166"/>
    </location>
</feature>
<feature type="transmembrane region" description="Helical" evidence="6">
    <location>
        <begin position="209"/>
        <end position="228"/>
    </location>
</feature>
<feature type="transmembrane region" description="Helical" evidence="6">
    <location>
        <begin position="39"/>
        <end position="57"/>
    </location>
</feature>
<dbReference type="InterPro" id="IPR037185">
    <property type="entry name" value="EmrE-like"/>
</dbReference>
<dbReference type="SUPFAM" id="SSF103481">
    <property type="entry name" value="Multidrug resistance efflux transporter EmrE"/>
    <property type="match status" value="2"/>
</dbReference>
<keyword evidence="2" id="KW-1003">Cell membrane</keyword>
<evidence type="ECO:0000259" key="7">
    <source>
        <dbReference type="Pfam" id="PF00892"/>
    </source>
</evidence>
<dbReference type="PANTHER" id="PTHR42920">
    <property type="entry name" value="OS03G0707200 PROTEIN-RELATED"/>
    <property type="match status" value="1"/>
</dbReference>
<evidence type="ECO:0000313" key="8">
    <source>
        <dbReference type="EMBL" id="KGA13595.1"/>
    </source>
</evidence>
<feature type="transmembrane region" description="Helical" evidence="6">
    <location>
        <begin position="178"/>
        <end position="197"/>
    </location>
</feature>
<evidence type="ECO:0000256" key="4">
    <source>
        <dbReference type="ARBA" id="ARBA00022989"/>
    </source>
</evidence>
<feature type="transmembrane region" description="Helical" evidence="6">
    <location>
        <begin position="98"/>
        <end position="118"/>
    </location>
</feature>
<feature type="transmembrane region" description="Helical" evidence="6">
    <location>
        <begin position="12"/>
        <end position="33"/>
    </location>
</feature>
<keyword evidence="4 6" id="KW-1133">Transmembrane helix</keyword>
<dbReference type="InterPro" id="IPR051258">
    <property type="entry name" value="Diverse_Substrate_Transporter"/>
</dbReference>
<keyword evidence="3 6" id="KW-0812">Transmembrane</keyword>
<dbReference type="GO" id="GO:0005886">
    <property type="term" value="C:plasma membrane"/>
    <property type="evidence" value="ECO:0007669"/>
    <property type="project" value="UniProtKB-SubCell"/>
</dbReference>
<feature type="transmembrane region" description="Helical" evidence="6">
    <location>
        <begin position="240"/>
        <end position="258"/>
    </location>
</feature>
<protein>
    <recommendedName>
        <fullName evidence="7">EamA domain-containing protein</fullName>
    </recommendedName>
</protein>
<organism evidence="8">
    <name type="scientific">freshwater metagenome</name>
    <dbReference type="NCBI Taxonomy" id="449393"/>
    <lineage>
        <taxon>unclassified sequences</taxon>
        <taxon>metagenomes</taxon>
        <taxon>ecological metagenomes</taxon>
    </lineage>
</organism>
<feature type="transmembrane region" description="Helical" evidence="6">
    <location>
        <begin position="69"/>
        <end position="86"/>
    </location>
</feature>
<sequence length="286" mass="30460">MNARHQLQLKLAPWALLAVAAAWGAAFVVMKPAIERQSVNSFLATRFVVAVVVMILLRPSVLRMINKELLLKGSLAGLFLGTGYIFQTLGLARTGAAITGFVTGLYVVLTPLIAALFLKERIKAFTWFCVVLATIGLALLSLRGWSVGIGEALVFVSAIAFAAHIVTLSKWSFGFDAYALTIVQLSICALLTGVISIGQGYEKPTDSGVWGVVIFTAVIATAVAFIVQTWSQAHMSSTKVAVILTTEVVFAALFAVFFGGETLTLQVLIGGAMVVLAMYLIVSKEA</sequence>
<feature type="domain" description="EamA" evidence="7">
    <location>
        <begin position="149"/>
        <end position="282"/>
    </location>
</feature>
<evidence type="ECO:0000256" key="2">
    <source>
        <dbReference type="ARBA" id="ARBA00022475"/>
    </source>
</evidence>
<keyword evidence="5 6" id="KW-0472">Membrane</keyword>
<evidence type="ECO:0000256" key="5">
    <source>
        <dbReference type="ARBA" id="ARBA00023136"/>
    </source>
</evidence>
<dbReference type="PANTHER" id="PTHR42920:SF5">
    <property type="entry name" value="EAMA DOMAIN-CONTAINING PROTEIN"/>
    <property type="match status" value="1"/>
</dbReference>
<evidence type="ECO:0000256" key="3">
    <source>
        <dbReference type="ARBA" id="ARBA00022692"/>
    </source>
</evidence>
<comment type="caution">
    <text evidence="8">The sequence shown here is derived from an EMBL/GenBank/DDBJ whole genome shotgun (WGS) entry which is preliminary data.</text>
</comment>
<reference evidence="8" key="1">
    <citation type="submission" date="2014-05" db="EMBL/GenBank/DDBJ databases">
        <title>Key roles for freshwater Actinobacteria revealed by deep metagenomic sequencing.</title>
        <authorList>
            <person name="Ghai R."/>
            <person name="Mizuno C.M."/>
            <person name="Picazo A."/>
            <person name="Camacho A."/>
            <person name="Rodriguez-Valera F."/>
        </authorList>
    </citation>
    <scope>NUCLEOTIDE SEQUENCE</scope>
</reference>
<dbReference type="EMBL" id="JNSK01000162">
    <property type="protein sequence ID" value="KGA13595.1"/>
    <property type="molecule type" value="Genomic_DNA"/>
</dbReference>